<dbReference type="InterPro" id="IPR036116">
    <property type="entry name" value="FN3_sf"/>
</dbReference>
<organism evidence="4 5">
    <name type="scientific">Ditylenchus dipsaci</name>
    <dbReference type="NCBI Taxonomy" id="166011"/>
    <lineage>
        <taxon>Eukaryota</taxon>
        <taxon>Metazoa</taxon>
        <taxon>Ecdysozoa</taxon>
        <taxon>Nematoda</taxon>
        <taxon>Chromadorea</taxon>
        <taxon>Rhabditida</taxon>
        <taxon>Tylenchina</taxon>
        <taxon>Tylenchomorpha</taxon>
        <taxon>Sphaerularioidea</taxon>
        <taxon>Anguinidae</taxon>
        <taxon>Anguininae</taxon>
        <taxon>Ditylenchus</taxon>
    </lineage>
</organism>
<evidence type="ECO:0000313" key="5">
    <source>
        <dbReference type="WBParaSite" id="jg18741"/>
    </source>
</evidence>
<evidence type="ECO:0000256" key="2">
    <source>
        <dbReference type="SAM" id="Phobius"/>
    </source>
</evidence>
<dbReference type="SMART" id="SM00060">
    <property type="entry name" value="FN3"/>
    <property type="match status" value="1"/>
</dbReference>
<dbReference type="PROSITE" id="PS50853">
    <property type="entry name" value="FN3"/>
    <property type="match status" value="1"/>
</dbReference>
<dbReference type="InterPro" id="IPR013783">
    <property type="entry name" value="Ig-like_fold"/>
</dbReference>
<keyword evidence="2" id="KW-0812">Transmembrane</keyword>
<keyword evidence="4" id="KW-1185">Reference proteome</keyword>
<evidence type="ECO:0000313" key="4">
    <source>
        <dbReference type="Proteomes" id="UP000887574"/>
    </source>
</evidence>
<dbReference type="WBParaSite" id="jg18741">
    <property type="protein sequence ID" value="jg18741"/>
    <property type="gene ID" value="jg18741"/>
</dbReference>
<dbReference type="Proteomes" id="UP000887574">
    <property type="component" value="Unplaced"/>
</dbReference>
<dbReference type="InterPro" id="IPR003961">
    <property type="entry name" value="FN3_dom"/>
</dbReference>
<dbReference type="AlphaFoldDB" id="A0A915DDF0"/>
<name>A0A915DDF0_9BILA</name>
<feature type="transmembrane region" description="Helical" evidence="2">
    <location>
        <begin position="163"/>
        <end position="190"/>
    </location>
</feature>
<keyword evidence="2" id="KW-1133">Transmembrane helix</keyword>
<evidence type="ECO:0000256" key="1">
    <source>
        <dbReference type="SAM" id="MobiDB-lite"/>
    </source>
</evidence>
<keyword evidence="2" id="KW-0472">Membrane</keyword>
<feature type="region of interest" description="Disordered" evidence="1">
    <location>
        <begin position="249"/>
        <end position="281"/>
    </location>
</feature>
<sequence>MIEAQNGDREGVFGTYFDCHTPNELEFPAPSIVDVSAVDSSRIKLAWTPLESTTESNIEGVAPTVDGYVVYWKKIIEGEIATNQTHNSQFVRGMSTSHTFVTNLEPQSKYVFWMASHHKQLNRPSTFLSPKVESETLRFVEKPTVSLNAKPPKAQRWYRRPEYHLVLIVLVLLLLLLCLASGCVWGNSWLSENRKRKKKEKMNIAKAFELELLNMLPESTSTSNPSTSNGLINNCSQPLILTTSPRNSIAGKRQRLSKASVATSSNHRQSNASTTSSSQLLLDQPAKHQQYLDAKEVLRVAIHRAANDFVKC</sequence>
<dbReference type="CDD" id="cd00063">
    <property type="entry name" value="FN3"/>
    <property type="match status" value="1"/>
</dbReference>
<dbReference type="SUPFAM" id="SSF49265">
    <property type="entry name" value="Fibronectin type III"/>
    <property type="match status" value="1"/>
</dbReference>
<protein>
    <submittedName>
        <fullName evidence="5">Fibronectin type-III domain-containing protein</fullName>
    </submittedName>
</protein>
<dbReference type="Gene3D" id="2.60.40.10">
    <property type="entry name" value="Immunoglobulins"/>
    <property type="match status" value="1"/>
</dbReference>
<feature type="domain" description="Fibronectin type-III" evidence="3">
    <location>
        <begin position="29"/>
        <end position="143"/>
    </location>
</feature>
<proteinExistence type="predicted"/>
<evidence type="ECO:0000259" key="3">
    <source>
        <dbReference type="PROSITE" id="PS50853"/>
    </source>
</evidence>
<accession>A0A915DDF0</accession>
<dbReference type="Pfam" id="PF00041">
    <property type="entry name" value="fn3"/>
    <property type="match status" value="1"/>
</dbReference>
<feature type="compositionally biased region" description="Polar residues" evidence="1">
    <location>
        <begin position="260"/>
        <end position="272"/>
    </location>
</feature>
<reference evidence="5" key="1">
    <citation type="submission" date="2022-11" db="UniProtKB">
        <authorList>
            <consortium name="WormBaseParasite"/>
        </authorList>
    </citation>
    <scope>IDENTIFICATION</scope>
</reference>